<accession>A0A381PE68</accession>
<gene>
    <name evidence="2" type="ORF">METZ01_LOCUS18074</name>
</gene>
<sequence length="69" mass="7904">MKKDNKSFISILAKDYSLSTAFFSTIIFFGLLGFILDKYFNLKYALIFGLFLGIIIGSYQIYNSIVKND</sequence>
<dbReference type="Pfam" id="PF09527">
    <property type="entry name" value="ATPase_gene1"/>
    <property type="match status" value="1"/>
</dbReference>
<organism evidence="2">
    <name type="scientific">marine metagenome</name>
    <dbReference type="NCBI Taxonomy" id="408172"/>
    <lineage>
        <taxon>unclassified sequences</taxon>
        <taxon>metagenomes</taxon>
        <taxon>ecological metagenomes</taxon>
    </lineage>
</organism>
<evidence type="ECO:0000313" key="2">
    <source>
        <dbReference type="EMBL" id="SUZ65220.1"/>
    </source>
</evidence>
<protein>
    <recommendedName>
        <fullName evidence="3">AtpZ/AtpI family protein</fullName>
    </recommendedName>
</protein>
<keyword evidence="1" id="KW-1133">Transmembrane helix</keyword>
<dbReference type="InterPro" id="IPR032820">
    <property type="entry name" value="ATPase_put"/>
</dbReference>
<evidence type="ECO:0000256" key="1">
    <source>
        <dbReference type="SAM" id="Phobius"/>
    </source>
</evidence>
<reference evidence="2" key="1">
    <citation type="submission" date="2018-05" db="EMBL/GenBank/DDBJ databases">
        <authorList>
            <person name="Lanie J.A."/>
            <person name="Ng W.-L."/>
            <person name="Kazmierczak K.M."/>
            <person name="Andrzejewski T.M."/>
            <person name="Davidsen T.M."/>
            <person name="Wayne K.J."/>
            <person name="Tettelin H."/>
            <person name="Glass J.I."/>
            <person name="Rusch D."/>
            <person name="Podicherti R."/>
            <person name="Tsui H.-C.T."/>
            <person name="Winkler M.E."/>
        </authorList>
    </citation>
    <scope>NUCLEOTIDE SEQUENCE</scope>
</reference>
<name>A0A381PE68_9ZZZZ</name>
<feature type="transmembrane region" description="Helical" evidence="1">
    <location>
        <begin position="42"/>
        <end position="62"/>
    </location>
</feature>
<keyword evidence="1" id="KW-0472">Membrane</keyword>
<feature type="transmembrane region" description="Helical" evidence="1">
    <location>
        <begin position="16"/>
        <end position="36"/>
    </location>
</feature>
<proteinExistence type="predicted"/>
<evidence type="ECO:0008006" key="3">
    <source>
        <dbReference type="Google" id="ProtNLM"/>
    </source>
</evidence>
<dbReference type="EMBL" id="UINC01000953">
    <property type="protein sequence ID" value="SUZ65220.1"/>
    <property type="molecule type" value="Genomic_DNA"/>
</dbReference>
<keyword evidence="1" id="KW-0812">Transmembrane</keyword>
<dbReference type="AlphaFoldDB" id="A0A381PE68"/>